<dbReference type="Pfam" id="PF00132">
    <property type="entry name" value="Hexapep"/>
    <property type="match status" value="2"/>
</dbReference>
<keyword evidence="1" id="KW-0444">Lipid biosynthesis</keyword>
<dbReference type="NCBIfam" id="NF003657">
    <property type="entry name" value="PRK05289.1"/>
    <property type="match status" value="1"/>
</dbReference>
<evidence type="ECO:0000259" key="6">
    <source>
        <dbReference type="Pfam" id="PF13720"/>
    </source>
</evidence>
<proteinExistence type="predicted"/>
<evidence type="ECO:0000256" key="1">
    <source>
        <dbReference type="ARBA" id="ARBA00022516"/>
    </source>
</evidence>
<evidence type="ECO:0000313" key="8">
    <source>
        <dbReference type="Proteomes" id="UP000217265"/>
    </source>
</evidence>
<gene>
    <name evidence="7" type="ORF">CMV30_13145</name>
</gene>
<keyword evidence="5 7" id="KW-0012">Acyltransferase</keyword>
<dbReference type="PANTHER" id="PTHR43480:SF1">
    <property type="entry name" value="ACYL-[ACYL-CARRIER-PROTEIN]--UDP-N-ACETYLGLUCOSAMINE O-ACYLTRANSFERASE, MITOCHONDRIAL-RELATED"/>
    <property type="match status" value="1"/>
</dbReference>
<protein>
    <submittedName>
        <fullName evidence="7">Acyl-[acyl-carrier-protein]--UDP-N-acetylglucosamine O-acyltransferase</fullName>
    </submittedName>
</protein>
<evidence type="ECO:0000313" key="7">
    <source>
        <dbReference type="EMBL" id="ATC64835.1"/>
    </source>
</evidence>
<feature type="domain" description="UDP N-acetylglucosamine O-acyltransferase C-terminal" evidence="6">
    <location>
        <begin position="156"/>
        <end position="236"/>
    </location>
</feature>
<dbReference type="Gene3D" id="2.160.10.10">
    <property type="entry name" value="Hexapeptide repeat proteins"/>
    <property type="match status" value="1"/>
</dbReference>
<dbReference type="NCBIfam" id="TIGR01852">
    <property type="entry name" value="lipid_A_lpxA"/>
    <property type="match status" value="1"/>
</dbReference>
<name>A0A290Q7Z2_9BACT</name>
<dbReference type="PIRSF" id="PIRSF000456">
    <property type="entry name" value="UDP-GlcNAc_acltr"/>
    <property type="match status" value="1"/>
</dbReference>
<dbReference type="Gene3D" id="1.20.1180.10">
    <property type="entry name" value="Udp N-acetylglucosamine O-acyltransferase, C-terminal domain"/>
    <property type="match status" value="1"/>
</dbReference>
<dbReference type="KEGG" id="vbh:CMV30_13145"/>
<dbReference type="InterPro" id="IPR029098">
    <property type="entry name" value="Acetyltransf_C"/>
</dbReference>
<dbReference type="GO" id="GO:0016020">
    <property type="term" value="C:membrane"/>
    <property type="evidence" value="ECO:0007669"/>
    <property type="project" value="GOC"/>
</dbReference>
<dbReference type="AlphaFoldDB" id="A0A290Q7Z2"/>
<dbReference type="GO" id="GO:0009245">
    <property type="term" value="P:lipid A biosynthetic process"/>
    <property type="evidence" value="ECO:0007669"/>
    <property type="project" value="UniProtKB-KW"/>
</dbReference>
<evidence type="ECO:0000256" key="4">
    <source>
        <dbReference type="ARBA" id="ARBA00023098"/>
    </source>
</evidence>
<dbReference type="Pfam" id="PF13720">
    <property type="entry name" value="Acetyltransf_11"/>
    <property type="match status" value="1"/>
</dbReference>
<keyword evidence="3 7" id="KW-0808">Transferase</keyword>
<sequence length="253" mass="27157">MIHPSAIVEEGAQLGADCEIHAHAIIRRHAILGDRVVVHPFAVIGGDPQYLKFERATESFVRVGSGTVLREYVTINRAIHAGQATTVGENCFLMSGAHLAHDCAVGNHVVLANNALLAGHVSVGDFAFIGGGAAAHQFTRIGESVMLGGLARITRDLAPYTIVAERDEVSGLNLIGLKRRGVSREAIRELKEAFRAVYSESGNIRELAKRALEGGQFATAEARKFLEFFTSGKRSFARPVRVGRDGSESEAGE</sequence>
<dbReference type="InterPro" id="IPR001451">
    <property type="entry name" value="Hexapep"/>
</dbReference>
<dbReference type="GO" id="GO:0008780">
    <property type="term" value="F:acyl-[acyl-carrier-protein]-UDP-N-acetylglucosamine O-acyltransferase activity"/>
    <property type="evidence" value="ECO:0007669"/>
    <property type="project" value="InterPro"/>
</dbReference>
<dbReference type="SUPFAM" id="SSF51161">
    <property type="entry name" value="Trimeric LpxA-like enzymes"/>
    <property type="match status" value="1"/>
</dbReference>
<keyword evidence="8" id="KW-1185">Reference proteome</keyword>
<dbReference type="InterPro" id="IPR037157">
    <property type="entry name" value="Acetyltransf_C_sf"/>
</dbReference>
<dbReference type="RefSeq" id="WP_096056466.1">
    <property type="nucleotide sequence ID" value="NZ_CP023344.1"/>
</dbReference>
<organism evidence="7 8">
    <name type="scientific">Nibricoccus aquaticus</name>
    <dbReference type="NCBI Taxonomy" id="2576891"/>
    <lineage>
        <taxon>Bacteria</taxon>
        <taxon>Pseudomonadati</taxon>
        <taxon>Verrucomicrobiota</taxon>
        <taxon>Opitutia</taxon>
        <taxon>Opitutales</taxon>
        <taxon>Opitutaceae</taxon>
        <taxon>Nibricoccus</taxon>
    </lineage>
</organism>
<dbReference type="InterPro" id="IPR011004">
    <property type="entry name" value="Trimer_LpxA-like_sf"/>
</dbReference>
<dbReference type="EMBL" id="CP023344">
    <property type="protein sequence ID" value="ATC64835.1"/>
    <property type="molecule type" value="Genomic_DNA"/>
</dbReference>
<reference evidence="7 8" key="1">
    <citation type="submission" date="2017-09" db="EMBL/GenBank/DDBJ databases">
        <title>Complete genome sequence of Verrucomicrobial strain HZ-65, isolated from freshwater.</title>
        <authorList>
            <person name="Choi A."/>
        </authorList>
    </citation>
    <scope>NUCLEOTIDE SEQUENCE [LARGE SCALE GENOMIC DNA]</scope>
    <source>
        <strain evidence="7 8">HZ-65</strain>
    </source>
</reference>
<dbReference type="OrthoDB" id="9807278at2"/>
<keyword evidence="2" id="KW-0441">Lipid A biosynthesis</keyword>
<keyword evidence="4" id="KW-0443">Lipid metabolism</keyword>
<dbReference type="InterPro" id="IPR010137">
    <property type="entry name" value="Lipid_A_LpxA"/>
</dbReference>
<dbReference type="PANTHER" id="PTHR43480">
    <property type="entry name" value="ACYL-[ACYL-CARRIER-PROTEIN]--UDP-N-ACETYLGLUCOSAMINE O-ACYLTRANSFERASE"/>
    <property type="match status" value="1"/>
</dbReference>
<evidence type="ECO:0000256" key="5">
    <source>
        <dbReference type="ARBA" id="ARBA00023315"/>
    </source>
</evidence>
<evidence type="ECO:0000256" key="2">
    <source>
        <dbReference type="ARBA" id="ARBA00022556"/>
    </source>
</evidence>
<evidence type="ECO:0000256" key="3">
    <source>
        <dbReference type="ARBA" id="ARBA00022679"/>
    </source>
</evidence>
<dbReference type="Proteomes" id="UP000217265">
    <property type="component" value="Chromosome"/>
</dbReference>
<accession>A0A290Q7Z2</accession>